<dbReference type="Gene3D" id="3.40.50.300">
    <property type="entry name" value="P-loop containing nucleotide triphosphate hydrolases"/>
    <property type="match status" value="1"/>
</dbReference>
<evidence type="ECO:0000256" key="1">
    <source>
        <dbReference type="SAM" id="MobiDB-lite"/>
    </source>
</evidence>
<dbReference type="AlphaFoldDB" id="A0A2G8L044"/>
<feature type="region of interest" description="Disordered" evidence="1">
    <location>
        <begin position="1"/>
        <end position="30"/>
    </location>
</feature>
<dbReference type="PANTHER" id="PTHR46312">
    <property type="entry name" value="NACHT DOMAIN-CONTAINING PROTEIN"/>
    <property type="match status" value="1"/>
</dbReference>
<name>A0A2G8L044_STIJA</name>
<keyword evidence="3" id="KW-1185">Reference proteome</keyword>
<protein>
    <recommendedName>
        <fullName evidence="4">NLR family CARD domain-containing protein 4</fullName>
    </recommendedName>
</protein>
<comment type="caution">
    <text evidence="2">The sequence shown here is derived from an EMBL/GenBank/DDBJ whole genome shotgun (WGS) entry which is preliminary data.</text>
</comment>
<dbReference type="PANTHER" id="PTHR46312:SF2">
    <property type="entry name" value="NUCLEOTIDE-BINDING OLIGOMERIZATION DOMAIN-CONTAINING PROTEIN 2-LIKE"/>
    <property type="match status" value="1"/>
</dbReference>
<proteinExistence type="predicted"/>
<evidence type="ECO:0000313" key="3">
    <source>
        <dbReference type="Proteomes" id="UP000230750"/>
    </source>
</evidence>
<gene>
    <name evidence="2" type="ORF">BSL78_09482</name>
</gene>
<feature type="compositionally biased region" description="Polar residues" evidence="1">
    <location>
        <begin position="7"/>
        <end position="30"/>
    </location>
</feature>
<accession>A0A2G8L044</accession>
<organism evidence="2 3">
    <name type="scientific">Stichopus japonicus</name>
    <name type="common">Sea cucumber</name>
    <dbReference type="NCBI Taxonomy" id="307972"/>
    <lineage>
        <taxon>Eukaryota</taxon>
        <taxon>Metazoa</taxon>
        <taxon>Echinodermata</taxon>
        <taxon>Eleutherozoa</taxon>
        <taxon>Echinozoa</taxon>
        <taxon>Holothuroidea</taxon>
        <taxon>Aspidochirotacea</taxon>
        <taxon>Aspidochirotida</taxon>
        <taxon>Stichopodidae</taxon>
        <taxon>Apostichopus</taxon>
    </lineage>
</organism>
<dbReference type="Proteomes" id="UP000230750">
    <property type="component" value="Unassembled WGS sequence"/>
</dbReference>
<evidence type="ECO:0000313" key="2">
    <source>
        <dbReference type="EMBL" id="PIK53629.1"/>
    </source>
</evidence>
<dbReference type="EMBL" id="MRZV01000279">
    <property type="protein sequence ID" value="PIK53629.1"/>
    <property type="molecule type" value="Genomic_DNA"/>
</dbReference>
<evidence type="ECO:0008006" key="4">
    <source>
        <dbReference type="Google" id="ProtNLM"/>
    </source>
</evidence>
<sequence length="174" mass="20305">MDRIRQQARNISRQPTRSNQSTPVRAEPSTQQALTWKKKKEIFLTELKSTYKERYDAVQPIPYIKDRLYCVDKVFVEGSIEGFISTDESWERLASYNHIFTDPRIKSVRRIIEGEPGYGKSTLTLQLAYDWCNGVKESPFFDADVLILLRLRQLGNVKSIYRAIKMFLLPNEPV</sequence>
<dbReference type="OrthoDB" id="6336761at2759"/>
<dbReference type="InterPro" id="IPR027417">
    <property type="entry name" value="P-loop_NTPase"/>
</dbReference>
<reference evidence="2 3" key="1">
    <citation type="journal article" date="2017" name="PLoS Biol.">
        <title>The sea cucumber genome provides insights into morphological evolution and visceral regeneration.</title>
        <authorList>
            <person name="Zhang X."/>
            <person name="Sun L."/>
            <person name="Yuan J."/>
            <person name="Sun Y."/>
            <person name="Gao Y."/>
            <person name="Zhang L."/>
            <person name="Li S."/>
            <person name="Dai H."/>
            <person name="Hamel J.F."/>
            <person name="Liu C."/>
            <person name="Yu Y."/>
            <person name="Liu S."/>
            <person name="Lin W."/>
            <person name="Guo K."/>
            <person name="Jin S."/>
            <person name="Xu P."/>
            <person name="Storey K.B."/>
            <person name="Huan P."/>
            <person name="Zhang T."/>
            <person name="Zhou Y."/>
            <person name="Zhang J."/>
            <person name="Lin C."/>
            <person name="Li X."/>
            <person name="Xing L."/>
            <person name="Huo D."/>
            <person name="Sun M."/>
            <person name="Wang L."/>
            <person name="Mercier A."/>
            <person name="Li F."/>
            <person name="Yang H."/>
            <person name="Xiang J."/>
        </authorList>
    </citation>
    <scope>NUCLEOTIDE SEQUENCE [LARGE SCALE GENOMIC DNA]</scope>
    <source>
        <strain evidence="2">Shaxun</strain>
        <tissue evidence="2">Muscle</tissue>
    </source>
</reference>